<proteinExistence type="predicted"/>
<name>A0A0L6ZD26_9CLOT</name>
<reference evidence="3" key="1">
    <citation type="submission" date="2015-08" db="EMBL/GenBank/DDBJ databases">
        <title>Genome sequence of the strict anaerobe Clostridium homopropionicum LuHBu1 (DSM 5847T).</title>
        <authorList>
            <person name="Poehlein A."/>
            <person name="Beck M."/>
            <person name="Schiel-Bengelsdorf B."/>
            <person name="Bengelsdorf F.R."/>
            <person name="Daniel R."/>
            <person name="Duerre P."/>
        </authorList>
    </citation>
    <scope>NUCLEOTIDE SEQUENCE [LARGE SCALE GENOMIC DNA]</scope>
    <source>
        <strain evidence="3">DSM 5847</strain>
    </source>
</reference>
<dbReference type="Proteomes" id="UP000037043">
    <property type="component" value="Unassembled WGS sequence"/>
</dbReference>
<keyword evidence="3" id="KW-1185">Reference proteome</keyword>
<dbReference type="InterPro" id="IPR027275">
    <property type="entry name" value="PRC-brl_dom"/>
</dbReference>
<dbReference type="InterPro" id="IPR014238">
    <property type="entry name" value="Spore_YlmC/YmxH"/>
</dbReference>
<evidence type="ECO:0000313" key="3">
    <source>
        <dbReference type="Proteomes" id="UP000037043"/>
    </source>
</evidence>
<dbReference type="AlphaFoldDB" id="A0A0L6ZD26"/>
<dbReference type="PANTHER" id="PTHR40061:SF1">
    <property type="entry name" value="SPORULATION PROTEIN YLMC-RELATED"/>
    <property type="match status" value="1"/>
</dbReference>
<dbReference type="EMBL" id="LHUR01000011">
    <property type="protein sequence ID" value="KOA20884.1"/>
    <property type="molecule type" value="Genomic_DNA"/>
</dbReference>
<dbReference type="Gene3D" id="2.30.30.240">
    <property type="entry name" value="PRC-barrel domain"/>
    <property type="match status" value="1"/>
</dbReference>
<dbReference type="SUPFAM" id="SSF50346">
    <property type="entry name" value="PRC-barrel domain"/>
    <property type="match status" value="1"/>
</dbReference>
<comment type="caution">
    <text evidence="2">The sequence shown here is derived from an EMBL/GenBank/DDBJ whole genome shotgun (WGS) entry which is preliminary data.</text>
</comment>
<dbReference type="PANTHER" id="PTHR40061">
    <property type="entry name" value="SPORULATION PROTEIN YLMC-RELATED"/>
    <property type="match status" value="1"/>
</dbReference>
<gene>
    <name evidence="2" type="ORF">CLHOM_04720</name>
</gene>
<dbReference type="InterPro" id="IPR011033">
    <property type="entry name" value="PRC_barrel-like_sf"/>
</dbReference>
<sequence length="91" mass="10785">MEEKFRRYSEIEKYEIININNGEKYGFLMNNDILIDENGSLKFLIVNKSNQHFSFLKGSDFLELPWECVNKIGSKTIILDVEEEDIKKSYK</sequence>
<dbReference type="STRING" id="36844.SAMN04488501_104248"/>
<accession>A0A0L6ZD26</accession>
<evidence type="ECO:0000259" key="1">
    <source>
        <dbReference type="Pfam" id="PF05239"/>
    </source>
</evidence>
<dbReference type="RefSeq" id="WP_052220071.1">
    <property type="nucleotide sequence ID" value="NZ_LHUR01000011.1"/>
</dbReference>
<evidence type="ECO:0000313" key="2">
    <source>
        <dbReference type="EMBL" id="KOA20884.1"/>
    </source>
</evidence>
<dbReference type="PATRIC" id="fig|1121318.3.peg.475"/>
<dbReference type="Pfam" id="PF05239">
    <property type="entry name" value="PRC"/>
    <property type="match status" value="1"/>
</dbReference>
<organism evidence="2 3">
    <name type="scientific">Clostridium homopropionicum DSM 5847</name>
    <dbReference type="NCBI Taxonomy" id="1121318"/>
    <lineage>
        <taxon>Bacteria</taxon>
        <taxon>Bacillati</taxon>
        <taxon>Bacillota</taxon>
        <taxon>Clostridia</taxon>
        <taxon>Eubacteriales</taxon>
        <taxon>Clostridiaceae</taxon>
        <taxon>Clostridium</taxon>
    </lineage>
</organism>
<protein>
    <submittedName>
        <fullName evidence="2">PRC-barrel domain protein</fullName>
    </submittedName>
</protein>
<dbReference type="NCBIfam" id="TIGR02888">
    <property type="entry name" value="spore_YlmC_YmxH"/>
    <property type="match status" value="1"/>
</dbReference>
<feature type="domain" description="PRC-barrel" evidence="1">
    <location>
        <begin position="4"/>
        <end position="84"/>
    </location>
</feature>